<dbReference type="PROSITE" id="PS51186">
    <property type="entry name" value="GNAT"/>
    <property type="match status" value="1"/>
</dbReference>
<organism evidence="2">
    <name type="scientific">viral metagenome</name>
    <dbReference type="NCBI Taxonomy" id="1070528"/>
    <lineage>
        <taxon>unclassified sequences</taxon>
        <taxon>metagenomes</taxon>
        <taxon>organismal metagenomes</taxon>
    </lineage>
</organism>
<dbReference type="Gene3D" id="3.40.630.30">
    <property type="match status" value="1"/>
</dbReference>
<sequence length="177" mass="20382">MKLQMTNTFIVVHEMLRLVNTKEAAKECYRVMLASDYSCADGFDTCAQALFDSHIRSQLEDVIGAGKMMLFYIYSEQIDVICFIAAHNHIVTILHFWISPNKRHQGYGTYIFSNFEKYLYSAGAHTIVLTSLSDTVYFWLKLGFSTEHNPETTDGCYMIKNRCQDKFTKPRSLNGFP</sequence>
<dbReference type="InterPro" id="IPR000182">
    <property type="entry name" value="GNAT_dom"/>
</dbReference>
<accession>A0A6C0IUJ5</accession>
<reference evidence="2" key="1">
    <citation type="journal article" date="2020" name="Nature">
        <title>Giant virus diversity and host interactions through global metagenomics.</title>
        <authorList>
            <person name="Schulz F."/>
            <person name="Roux S."/>
            <person name="Paez-Espino D."/>
            <person name="Jungbluth S."/>
            <person name="Walsh D.A."/>
            <person name="Denef V.J."/>
            <person name="McMahon K.D."/>
            <person name="Konstantinidis K.T."/>
            <person name="Eloe-Fadrosh E.A."/>
            <person name="Kyrpides N.C."/>
            <person name="Woyke T."/>
        </authorList>
    </citation>
    <scope>NUCLEOTIDE SEQUENCE</scope>
    <source>
        <strain evidence="2">GVMAG-M-3300024510-1</strain>
    </source>
</reference>
<dbReference type="Pfam" id="PF13673">
    <property type="entry name" value="Acetyltransf_10"/>
    <property type="match status" value="1"/>
</dbReference>
<dbReference type="GO" id="GO:0016747">
    <property type="term" value="F:acyltransferase activity, transferring groups other than amino-acyl groups"/>
    <property type="evidence" value="ECO:0007669"/>
    <property type="project" value="InterPro"/>
</dbReference>
<feature type="domain" description="N-acetyltransferase" evidence="1">
    <location>
        <begin position="14"/>
        <end position="163"/>
    </location>
</feature>
<protein>
    <recommendedName>
        <fullName evidence="1">N-acetyltransferase domain-containing protein</fullName>
    </recommendedName>
</protein>
<dbReference type="CDD" id="cd04301">
    <property type="entry name" value="NAT_SF"/>
    <property type="match status" value="1"/>
</dbReference>
<dbReference type="SUPFAM" id="SSF55729">
    <property type="entry name" value="Acyl-CoA N-acyltransferases (Nat)"/>
    <property type="match status" value="1"/>
</dbReference>
<proteinExistence type="predicted"/>
<name>A0A6C0IUJ5_9ZZZZ</name>
<evidence type="ECO:0000259" key="1">
    <source>
        <dbReference type="PROSITE" id="PS51186"/>
    </source>
</evidence>
<dbReference type="EMBL" id="MN740271">
    <property type="protein sequence ID" value="QHT96951.1"/>
    <property type="molecule type" value="Genomic_DNA"/>
</dbReference>
<dbReference type="AlphaFoldDB" id="A0A6C0IUJ5"/>
<dbReference type="InterPro" id="IPR016181">
    <property type="entry name" value="Acyl_CoA_acyltransferase"/>
</dbReference>
<evidence type="ECO:0000313" key="2">
    <source>
        <dbReference type="EMBL" id="QHT96951.1"/>
    </source>
</evidence>